<dbReference type="SUPFAM" id="SSF52058">
    <property type="entry name" value="L domain-like"/>
    <property type="match status" value="1"/>
</dbReference>
<accession>F4KNG9</accession>
<dbReference type="PANTHER" id="PTHR45661">
    <property type="entry name" value="SURFACE ANTIGEN"/>
    <property type="match status" value="1"/>
</dbReference>
<dbReference type="AlphaFoldDB" id="F4KNG9"/>
<dbReference type="KEGG" id="pah:Poras_0486"/>
<dbReference type="RefSeq" id="WP_013760046.1">
    <property type="nucleotide sequence ID" value="NC_015501.1"/>
</dbReference>
<keyword evidence="3" id="KW-1185">Reference proteome</keyword>
<dbReference type="Gene3D" id="3.80.10.10">
    <property type="entry name" value="Ribonuclease Inhibitor"/>
    <property type="match status" value="4"/>
</dbReference>
<dbReference type="HOGENOM" id="CLU_298415_0_0_10"/>
<proteinExistence type="predicted"/>
<evidence type="ECO:0000256" key="1">
    <source>
        <dbReference type="SAM" id="SignalP"/>
    </source>
</evidence>
<organism evidence="2 3">
    <name type="scientific">Porphyromonas asaccharolytica (strain ATCC 25260 / DSM 20707 / BCRC 10618 / CCUG 7834 / JCM 6326 / LMG 13178 / VPI 4198 / B440)</name>
    <name type="common">Bacteroides asaccharolyticus</name>
    <dbReference type="NCBI Taxonomy" id="879243"/>
    <lineage>
        <taxon>Bacteria</taxon>
        <taxon>Pseudomonadati</taxon>
        <taxon>Bacteroidota</taxon>
        <taxon>Bacteroidia</taxon>
        <taxon>Bacteroidales</taxon>
        <taxon>Porphyromonadaceae</taxon>
        <taxon>Porphyromonas</taxon>
    </lineage>
</organism>
<sequence>MKPKLLLVTLLTLLCAMSARADYPAESYQLDGTRLIKWRGNEQVIDFTSDAKLRQVTEIAPNAFAYKGDIQRIVFPASLRKIGFNAIYECGGLTEIVFAEGLEEIASEAFYRCPQLQTLRLPASVKSIGESFVVNCQGIKNYQLAGANSYYKVVDGVLYNATGTTLIAYPAAAERESFTLPESVTRIGDYAFAYTVTLQSIQLGRKVTEMGRRAFYTSKALAGSISIPGTIRVVADSAFYQCDYLTEVTFEEGIEVIGQDAISHCARIERVSMPSTITKLGEGCFSYMSSLLEFRNHMTTPIQGSMTFYQTLKYKATLYVPAESVETYRVQTTTWNAFKNYLPLEDNSQINPSSYKLEDEGRTLVAWSGSEKDIDMSQDKVLNRVRTIKAFTFLNKEVERIVLPEALETIEEGAFQNCEDLAEVVTNERLRSIGSRAFWNDFALRSFTFPQSIESVASDAFGYCTGLSKFVMASPNEYYQVVDDVLLSADGTRLVCYAALRGESYTVPASVTKIEKDAAAGAVGLVTLTLPEGLKEIGESAFQGSSKLKKVHLPASLESFGPGAFMRCKSLESYSIATGNAHYAVQGNTLYTADLKTLVAYPEAFSSVAIIPEQVTAIAARAFQRNESLMEVILPAKLKELGDYAFYHCTNLRKVIALMPEPVSVDYTGESPFGEINLKLATLVVPIGSANKYKKAAMWSDFGTIMEGDTPVTEGLITMTTTIPVGEKIFFVAFNVDHNPSTIEGVRIEGKDMIVEQPTITIRGDIATLVAAQCHLTQIDVTGAPHLTTLYLQENELTELDLSQSALLESVILAHNKLQTIHWTAMPNLTALFLYDNKLTSVDLKGMSQLTTLHIYNNQIGANAMEQIANALPQRNPEDKANFMAIDTQNANEGNRFEDRFFNITTPKNWTVYDYAGGANEGKGVVYTSIEPQPLTGALRLIVDGTMLQITGASAHQIVRLYDLAGGLLYSGLCSAEGNCTLSLGEYPAGGYIVTVGDHAERIYIAR</sequence>
<dbReference type="EMBL" id="CP002689">
    <property type="protein sequence ID" value="AEE12440.1"/>
    <property type="molecule type" value="Genomic_DNA"/>
</dbReference>
<dbReference type="InterPro" id="IPR026906">
    <property type="entry name" value="LRR_5"/>
</dbReference>
<feature type="signal peptide" evidence="1">
    <location>
        <begin position="1"/>
        <end position="21"/>
    </location>
</feature>
<dbReference type="eggNOG" id="COG4886">
    <property type="taxonomic scope" value="Bacteria"/>
</dbReference>
<dbReference type="InterPro" id="IPR032675">
    <property type="entry name" value="LRR_dom_sf"/>
</dbReference>
<keyword evidence="1" id="KW-0732">Signal</keyword>
<dbReference type="Pfam" id="PF13306">
    <property type="entry name" value="LRR_5"/>
    <property type="match status" value="5"/>
</dbReference>
<dbReference type="Proteomes" id="UP000006545">
    <property type="component" value="Chromosome"/>
</dbReference>
<feature type="chain" id="PRO_5003316837" description="Leucine-rich repeat domain-containing protein" evidence="1">
    <location>
        <begin position="22"/>
        <end position="1007"/>
    </location>
</feature>
<dbReference type="InterPro" id="IPR053139">
    <property type="entry name" value="Surface_bspA-like"/>
</dbReference>
<evidence type="ECO:0008006" key="4">
    <source>
        <dbReference type="Google" id="ProtNLM"/>
    </source>
</evidence>
<protein>
    <recommendedName>
        <fullName evidence="4">Leucine-rich repeat domain-containing protein</fullName>
    </recommendedName>
</protein>
<dbReference type="STRING" id="879243.Poras_0486"/>
<evidence type="ECO:0000313" key="2">
    <source>
        <dbReference type="EMBL" id="AEE12440.1"/>
    </source>
</evidence>
<dbReference type="eggNOG" id="COG5492">
    <property type="taxonomic scope" value="Bacteria"/>
</dbReference>
<evidence type="ECO:0000313" key="3">
    <source>
        <dbReference type="Proteomes" id="UP000006545"/>
    </source>
</evidence>
<reference evidence="3" key="1">
    <citation type="submission" date="2011-04" db="EMBL/GenBank/DDBJ databases">
        <title>The complete genome of Porphyromonas asaccharolytica DSM 20707.</title>
        <authorList>
            <person name="Lucas S."/>
            <person name="Han J."/>
            <person name="Lapidus A."/>
            <person name="Bruce D."/>
            <person name="Goodwin L."/>
            <person name="Pitluck S."/>
            <person name="Peters L."/>
            <person name="Kyrpides N."/>
            <person name="Mavromatis K."/>
            <person name="Ivanova N."/>
            <person name="Ovchinnikova G."/>
            <person name="Pagani I."/>
            <person name="Lu M."/>
            <person name="Detter J.C."/>
            <person name="Tapia R."/>
            <person name="Han C."/>
            <person name="Land M."/>
            <person name="Hauser L."/>
            <person name="Markowitz V."/>
            <person name="Cheng J.-F."/>
            <person name="Hugenholtz P."/>
            <person name="Woyke T."/>
            <person name="Wu D."/>
            <person name="Gronow S."/>
            <person name="Wellnitz S."/>
            <person name="Brambilla E."/>
            <person name="Klenk H.-P."/>
            <person name="Eisen J.A."/>
        </authorList>
    </citation>
    <scope>NUCLEOTIDE SEQUENCE [LARGE SCALE GENOMIC DNA]</scope>
    <source>
        <strain evidence="3">ATCC 25260 / DSM 20707 / VPI 4198</strain>
    </source>
</reference>
<name>F4KNG9_PORAD</name>
<dbReference type="PANTHER" id="PTHR45661:SF3">
    <property type="entry name" value="IG-LIKE DOMAIN-CONTAINING PROTEIN"/>
    <property type="match status" value="1"/>
</dbReference>
<gene>
    <name evidence="2" type="ordered locus">Poras_0486</name>
</gene>
<dbReference type="OrthoDB" id="1012971at2"/>